<comment type="caution">
    <text evidence="1">The sequence shown here is derived from an EMBL/GenBank/DDBJ whole genome shotgun (WGS) entry which is preliminary data.</text>
</comment>
<reference evidence="1" key="1">
    <citation type="journal article" date="2023" name="Science">
        <title>Genome structures resolve the early diversification of teleost fishes.</title>
        <authorList>
            <person name="Parey E."/>
            <person name="Louis A."/>
            <person name="Montfort J."/>
            <person name="Bouchez O."/>
            <person name="Roques C."/>
            <person name="Iampietro C."/>
            <person name="Lluch J."/>
            <person name="Castinel A."/>
            <person name="Donnadieu C."/>
            <person name="Desvignes T."/>
            <person name="Floi Bucao C."/>
            <person name="Jouanno E."/>
            <person name="Wen M."/>
            <person name="Mejri S."/>
            <person name="Dirks R."/>
            <person name="Jansen H."/>
            <person name="Henkel C."/>
            <person name="Chen W.J."/>
            <person name="Zahm M."/>
            <person name="Cabau C."/>
            <person name="Klopp C."/>
            <person name="Thompson A.W."/>
            <person name="Robinson-Rechavi M."/>
            <person name="Braasch I."/>
            <person name="Lecointre G."/>
            <person name="Bobe J."/>
            <person name="Postlethwait J.H."/>
            <person name="Berthelot C."/>
            <person name="Roest Crollius H."/>
            <person name="Guiguen Y."/>
        </authorList>
    </citation>
    <scope>NUCLEOTIDE SEQUENCE</scope>
    <source>
        <strain evidence="1">WJC10195</strain>
    </source>
</reference>
<dbReference type="AlphaFoldDB" id="A0A9Q1EIK7"/>
<dbReference type="Proteomes" id="UP001152622">
    <property type="component" value="Chromosome 17"/>
</dbReference>
<accession>A0A9Q1EIK7</accession>
<protein>
    <submittedName>
        <fullName evidence="1">Uncharacterized protein</fullName>
    </submittedName>
</protein>
<evidence type="ECO:0000313" key="2">
    <source>
        <dbReference type="Proteomes" id="UP001152622"/>
    </source>
</evidence>
<dbReference type="EMBL" id="JAINUF010000017">
    <property type="protein sequence ID" value="KAJ8339461.1"/>
    <property type="molecule type" value="Genomic_DNA"/>
</dbReference>
<evidence type="ECO:0000313" key="1">
    <source>
        <dbReference type="EMBL" id="KAJ8339461.1"/>
    </source>
</evidence>
<sequence>MILSLISANLKPQETLASARLPASAPSWGEIYTAIYQQKHCAKLLRPLPTTPEHTLQTKKTGKRLGRAGSLLRFTSEAWGQVSAVETLELGVGYTLLKQTQTLLSVLKWPLPSPNTNTAVCASSRAKWAQIVPHKPLAAGD</sequence>
<gene>
    <name evidence="1" type="ORF">SKAU_G00362470</name>
</gene>
<organism evidence="1 2">
    <name type="scientific">Synaphobranchus kaupii</name>
    <name type="common">Kaup's arrowtooth eel</name>
    <dbReference type="NCBI Taxonomy" id="118154"/>
    <lineage>
        <taxon>Eukaryota</taxon>
        <taxon>Metazoa</taxon>
        <taxon>Chordata</taxon>
        <taxon>Craniata</taxon>
        <taxon>Vertebrata</taxon>
        <taxon>Euteleostomi</taxon>
        <taxon>Actinopterygii</taxon>
        <taxon>Neopterygii</taxon>
        <taxon>Teleostei</taxon>
        <taxon>Anguilliformes</taxon>
        <taxon>Synaphobranchidae</taxon>
        <taxon>Synaphobranchus</taxon>
    </lineage>
</organism>
<name>A0A9Q1EIK7_SYNKA</name>
<keyword evidence="2" id="KW-1185">Reference proteome</keyword>
<proteinExistence type="predicted"/>